<proteinExistence type="predicted"/>
<organism evidence="1 2">
    <name type="scientific">Oleiphilus messinensis</name>
    <dbReference type="NCBI Taxonomy" id="141451"/>
    <lineage>
        <taxon>Bacteria</taxon>
        <taxon>Pseudomonadati</taxon>
        <taxon>Pseudomonadota</taxon>
        <taxon>Gammaproteobacteria</taxon>
        <taxon>Oceanospirillales</taxon>
        <taxon>Oleiphilaceae</taxon>
        <taxon>Oleiphilus</taxon>
    </lineage>
</organism>
<dbReference type="KEGG" id="ome:OLMES_3203"/>
<evidence type="ECO:0000313" key="2">
    <source>
        <dbReference type="Proteomes" id="UP000196027"/>
    </source>
</evidence>
<name>A0A1Y0ICX4_9GAMM</name>
<gene>
    <name evidence="1" type="ORF">OLMES_3203</name>
</gene>
<reference evidence="1 2" key="1">
    <citation type="submission" date="2017-05" db="EMBL/GenBank/DDBJ databases">
        <title>Genomic insights into alkan degradation activity of Oleiphilus messinensis.</title>
        <authorList>
            <person name="Kozyavkin S.A."/>
            <person name="Slesarev A.I."/>
            <person name="Golyshin P.N."/>
            <person name="Korzhenkov A."/>
            <person name="Golyshina O.N."/>
            <person name="Toshchakov S.V."/>
        </authorList>
    </citation>
    <scope>NUCLEOTIDE SEQUENCE [LARGE SCALE GENOMIC DNA]</scope>
    <source>
        <strain evidence="1 2">ME102</strain>
    </source>
</reference>
<dbReference type="Proteomes" id="UP000196027">
    <property type="component" value="Chromosome"/>
</dbReference>
<dbReference type="EMBL" id="CP021425">
    <property type="protein sequence ID" value="ARU57244.1"/>
    <property type="molecule type" value="Genomic_DNA"/>
</dbReference>
<protein>
    <submittedName>
        <fullName evidence="1">Uncharacterized protein</fullName>
    </submittedName>
</protein>
<sequence length="74" mass="8170">MTQSTHLKFNFYPLTIGYDLSAGKLIISLFHICAINHSISGFANQSKPAGLMLIPTGIQDKEKKTGKQDTHSKH</sequence>
<keyword evidence="2" id="KW-1185">Reference proteome</keyword>
<accession>A0A1Y0ICX4</accession>
<evidence type="ECO:0000313" key="1">
    <source>
        <dbReference type="EMBL" id="ARU57244.1"/>
    </source>
</evidence>
<dbReference type="AlphaFoldDB" id="A0A1Y0ICX4"/>